<keyword evidence="1" id="KW-0812">Transmembrane</keyword>
<feature type="transmembrane region" description="Helical" evidence="1">
    <location>
        <begin position="70"/>
        <end position="99"/>
    </location>
</feature>
<feature type="transmembrane region" description="Helical" evidence="1">
    <location>
        <begin position="192"/>
        <end position="213"/>
    </location>
</feature>
<keyword evidence="3" id="KW-1185">Reference proteome</keyword>
<feature type="transmembrane region" description="Helical" evidence="1">
    <location>
        <begin position="33"/>
        <end position="50"/>
    </location>
</feature>
<sequence>MFFEFRFWKYLFNRNELIGSLEDTKMRGFEKRVWLIAILGVLLFALRDIWGMHTEALTSLFVGGFEDTFVIARATSLIGAIIWSFLYMAFHFFGIAFLLHKITNIELSKVAIIQLFVVALLLMEKAFTFFLYAIVGYTTDFSILSFGPLAATFLNNEFFTYFFNELTLITGLIIAIQFHFLRAFTEMSARNLFIILLVIQLVLALFVAGIQVLPLEAWFEGGQSV</sequence>
<dbReference type="Proteomes" id="UP000317316">
    <property type="component" value="Unassembled WGS sequence"/>
</dbReference>
<dbReference type="EMBL" id="VDGH01000003">
    <property type="protein sequence ID" value="TQR14921.1"/>
    <property type="molecule type" value="Genomic_DNA"/>
</dbReference>
<evidence type="ECO:0000313" key="3">
    <source>
        <dbReference type="Proteomes" id="UP000317316"/>
    </source>
</evidence>
<comment type="caution">
    <text evidence="2">The sequence shown here is derived from an EMBL/GenBank/DDBJ whole genome shotgun (WGS) entry which is preliminary data.</text>
</comment>
<dbReference type="AlphaFoldDB" id="A0A544TBT6"/>
<evidence type="ECO:0000313" key="2">
    <source>
        <dbReference type="EMBL" id="TQR14921.1"/>
    </source>
</evidence>
<reference evidence="2 3" key="1">
    <citation type="submission" date="2019-05" db="EMBL/GenBank/DDBJ databases">
        <title>Psychrobacillus vulpis sp. nov., a new species isolated from feces of a red fox that inhabits in The Tablas de Daimiel Natural Park, Albacete, Spain.</title>
        <authorList>
            <person name="Rodriguez M."/>
            <person name="Reina J.C."/>
            <person name="Bejar V."/>
            <person name="Llamas I."/>
        </authorList>
    </citation>
    <scope>NUCLEOTIDE SEQUENCE [LARGE SCALE GENOMIC DNA]</scope>
    <source>
        <strain evidence="2 3">NEAU-3TGS17</strain>
    </source>
</reference>
<feature type="transmembrane region" description="Helical" evidence="1">
    <location>
        <begin position="111"/>
        <end position="138"/>
    </location>
</feature>
<dbReference type="OrthoDB" id="2448731at2"/>
<proteinExistence type="predicted"/>
<dbReference type="RefSeq" id="WP_142537900.1">
    <property type="nucleotide sequence ID" value="NZ_BMIE01000001.1"/>
</dbReference>
<organism evidence="2 3">
    <name type="scientific">Psychrobacillus lasiicapitis</name>
    <dbReference type="NCBI Taxonomy" id="1636719"/>
    <lineage>
        <taxon>Bacteria</taxon>
        <taxon>Bacillati</taxon>
        <taxon>Bacillota</taxon>
        <taxon>Bacilli</taxon>
        <taxon>Bacillales</taxon>
        <taxon>Bacillaceae</taxon>
        <taxon>Psychrobacillus</taxon>
    </lineage>
</organism>
<feature type="transmembrane region" description="Helical" evidence="1">
    <location>
        <begin position="158"/>
        <end position="180"/>
    </location>
</feature>
<keyword evidence="1" id="KW-1133">Transmembrane helix</keyword>
<evidence type="ECO:0008006" key="4">
    <source>
        <dbReference type="Google" id="ProtNLM"/>
    </source>
</evidence>
<evidence type="ECO:0000256" key="1">
    <source>
        <dbReference type="SAM" id="Phobius"/>
    </source>
</evidence>
<accession>A0A544TBT6</accession>
<protein>
    <recommendedName>
        <fullName evidence="4">Yip1 domain-containing protein</fullName>
    </recommendedName>
</protein>
<gene>
    <name evidence="2" type="ORF">FG382_05505</name>
</gene>
<name>A0A544TBT6_9BACI</name>
<keyword evidence="1" id="KW-0472">Membrane</keyword>